<proteinExistence type="inferred from homology"/>
<dbReference type="GeneID" id="72008728"/>
<accession>A0ABQ8K1W3</accession>
<dbReference type="Pfam" id="PF05794">
    <property type="entry name" value="Tcp11"/>
    <property type="match status" value="1"/>
</dbReference>
<dbReference type="Proteomes" id="UP000814176">
    <property type="component" value="Unassembled WGS sequence"/>
</dbReference>
<sequence length="654" mass="72443">MSEQLQKLASRLQALGREHPEYDTVKDAVSLLSKVDPNDPQARSTAWHAIEADINTLTRAGIWTPSKDDEELIQHLRTSLQSIESANPVTPSSNTQQTPQRYSVVTPPPISAPLFPPTAGVMTILPGGLVEVLNYSYFLHLLVTDPERVLPPGKSLLSVMAKPGAMGHDEGDGELPKIKDRVQDVVHRAFWDEAVETLSNPSAAVQLPRLKRLYEDLYEAIKPLIPANHPILLVLTCPLSPTSFPLRSALTHLRELLVCLRSRCAPMRDAQIDALMSNIDEPSSITSLADMARLVVDTVRSILELVELMKEDLSQFVVGSMSEKQLRAVLMAQAAKQEEEVVFSLWRPEKVQELWRRWLEESVHDPSPTGEHQERAWARRLMQALGLAVPVSCPLPIKPMSAEANEGGETEAQPHPANILPPPLFFVCPTLLYMQNYLQALVIAATLRSLVRLPAQQLHRPADAGESSQPEESFMARIWILLRTEIDEQPGSGDTKLANLADEVIRVRRRFVANGDALDSDEEARLRTAVDRTLQPNDPVFALLQKRLLAAIAERLSRPAAIASSPANTAQLPERLQTGREQPGKRPRLGLELGHDATNEAEKSREELLVVKGFEDEVLVKAVGEGLSRLRSSVAWTERVWPGLIKTGSLRSST</sequence>
<dbReference type="RefSeq" id="XP_047773970.1">
    <property type="nucleotide sequence ID" value="XM_047927996.1"/>
</dbReference>
<evidence type="ECO:0000313" key="4">
    <source>
        <dbReference type="Proteomes" id="UP000814176"/>
    </source>
</evidence>
<gene>
    <name evidence="3" type="ORF">C8Q71DRAFT_862166</name>
</gene>
<reference evidence="3 4" key="1">
    <citation type="journal article" date="2021" name="Environ. Microbiol.">
        <title>Gene family expansions and transcriptome signatures uncover fungal adaptations to wood decay.</title>
        <authorList>
            <person name="Hage H."/>
            <person name="Miyauchi S."/>
            <person name="Viragh M."/>
            <person name="Drula E."/>
            <person name="Min B."/>
            <person name="Chaduli D."/>
            <person name="Navarro D."/>
            <person name="Favel A."/>
            <person name="Norest M."/>
            <person name="Lesage-Meessen L."/>
            <person name="Balint B."/>
            <person name="Merenyi Z."/>
            <person name="de Eugenio L."/>
            <person name="Morin E."/>
            <person name="Martinez A.T."/>
            <person name="Baldrian P."/>
            <person name="Stursova M."/>
            <person name="Martinez M.J."/>
            <person name="Novotny C."/>
            <person name="Magnuson J.K."/>
            <person name="Spatafora J.W."/>
            <person name="Maurice S."/>
            <person name="Pangilinan J."/>
            <person name="Andreopoulos W."/>
            <person name="LaButti K."/>
            <person name="Hundley H."/>
            <person name="Na H."/>
            <person name="Kuo A."/>
            <person name="Barry K."/>
            <person name="Lipzen A."/>
            <person name="Henrissat B."/>
            <person name="Riley R."/>
            <person name="Ahrendt S."/>
            <person name="Nagy L.G."/>
            <person name="Grigoriev I.V."/>
            <person name="Martin F."/>
            <person name="Rosso M.N."/>
        </authorList>
    </citation>
    <scope>NUCLEOTIDE SEQUENCE [LARGE SCALE GENOMIC DNA]</scope>
    <source>
        <strain evidence="3 4">CIRM-BRFM 1785</strain>
    </source>
</reference>
<evidence type="ECO:0000313" key="3">
    <source>
        <dbReference type="EMBL" id="KAH9830709.1"/>
    </source>
</evidence>
<dbReference type="PANTHER" id="PTHR12832:SF11">
    <property type="entry name" value="LD23868P"/>
    <property type="match status" value="1"/>
</dbReference>
<comment type="caution">
    <text evidence="3">The sequence shown here is derived from an EMBL/GenBank/DDBJ whole genome shotgun (WGS) entry which is preliminary data.</text>
</comment>
<organism evidence="3 4">
    <name type="scientific">Rhodofomes roseus</name>
    <dbReference type="NCBI Taxonomy" id="34475"/>
    <lineage>
        <taxon>Eukaryota</taxon>
        <taxon>Fungi</taxon>
        <taxon>Dikarya</taxon>
        <taxon>Basidiomycota</taxon>
        <taxon>Agaricomycotina</taxon>
        <taxon>Agaricomycetes</taxon>
        <taxon>Polyporales</taxon>
        <taxon>Rhodofomes</taxon>
    </lineage>
</organism>
<dbReference type="EMBL" id="JADCUA010000029">
    <property type="protein sequence ID" value="KAH9830709.1"/>
    <property type="molecule type" value="Genomic_DNA"/>
</dbReference>
<comment type="similarity">
    <text evidence="1">Belongs to the TCP11 family.</text>
</comment>
<evidence type="ECO:0000256" key="1">
    <source>
        <dbReference type="ARBA" id="ARBA00010954"/>
    </source>
</evidence>
<dbReference type="PANTHER" id="PTHR12832">
    <property type="entry name" value="TESTIS-SPECIFIC PROTEIN PBS13 T-COMPLEX 11"/>
    <property type="match status" value="1"/>
</dbReference>
<name>A0ABQ8K1W3_9APHY</name>
<evidence type="ECO:0000256" key="2">
    <source>
        <dbReference type="SAM" id="MobiDB-lite"/>
    </source>
</evidence>
<feature type="region of interest" description="Disordered" evidence="2">
    <location>
        <begin position="564"/>
        <end position="597"/>
    </location>
</feature>
<protein>
    <submittedName>
        <fullName evidence="3">Uncharacterized protein</fullName>
    </submittedName>
</protein>
<keyword evidence="4" id="KW-1185">Reference proteome</keyword>
<dbReference type="InterPro" id="IPR008862">
    <property type="entry name" value="Tcp11"/>
</dbReference>